<proteinExistence type="inferred from homology"/>
<dbReference type="NCBIfam" id="TIGR00558">
    <property type="entry name" value="pdxH"/>
    <property type="match status" value="1"/>
</dbReference>
<keyword evidence="3 5" id="KW-0288">FMN</keyword>
<dbReference type="EC" id="1.4.3.5" evidence="5"/>
<feature type="binding site" evidence="5">
    <location>
        <begin position="133"/>
        <end position="134"/>
    </location>
    <ligand>
        <name>FMN</name>
        <dbReference type="ChEBI" id="CHEBI:58210"/>
    </ligand>
</feature>
<feature type="domain" description="Pyridoxamine 5'-phosphate oxidase N-terminal" evidence="6">
    <location>
        <begin position="30"/>
        <end position="151"/>
    </location>
</feature>
<name>A0ABQ1HRG8_9GAMM</name>
<comment type="catalytic activity">
    <reaction evidence="5">
        <text>pyridoxamine 5'-phosphate + O2 + H2O = pyridoxal 5'-phosphate + H2O2 + NH4(+)</text>
        <dbReference type="Rhea" id="RHEA:15817"/>
        <dbReference type="ChEBI" id="CHEBI:15377"/>
        <dbReference type="ChEBI" id="CHEBI:15379"/>
        <dbReference type="ChEBI" id="CHEBI:16240"/>
        <dbReference type="ChEBI" id="CHEBI:28938"/>
        <dbReference type="ChEBI" id="CHEBI:58451"/>
        <dbReference type="ChEBI" id="CHEBI:597326"/>
        <dbReference type="EC" id="1.4.3.5"/>
    </reaction>
</comment>
<evidence type="ECO:0000256" key="4">
    <source>
        <dbReference type="ARBA" id="ARBA00023002"/>
    </source>
</evidence>
<dbReference type="Gene3D" id="2.30.110.10">
    <property type="entry name" value="Electron Transport, Fmn-binding Protein, Chain A"/>
    <property type="match status" value="1"/>
</dbReference>
<evidence type="ECO:0000256" key="1">
    <source>
        <dbReference type="ARBA" id="ARBA00007301"/>
    </source>
</evidence>
<dbReference type="PIRSF" id="PIRSF000190">
    <property type="entry name" value="Pyd_amn-ph_oxd"/>
    <property type="match status" value="1"/>
</dbReference>
<keyword evidence="9" id="KW-1185">Reference proteome</keyword>
<comment type="catalytic activity">
    <reaction evidence="5">
        <text>pyridoxine 5'-phosphate + O2 = pyridoxal 5'-phosphate + H2O2</text>
        <dbReference type="Rhea" id="RHEA:15149"/>
        <dbReference type="ChEBI" id="CHEBI:15379"/>
        <dbReference type="ChEBI" id="CHEBI:16240"/>
        <dbReference type="ChEBI" id="CHEBI:58589"/>
        <dbReference type="ChEBI" id="CHEBI:597326"/>
        <dbReference type="EC" id="1.4.3.5"/>
    </reaction>
</comment>
<evidence type="ECO:0000259" key="6">
    <source>
        <dbReference type="Pfam" id="PF01243"/>
    </source>
</evidence>
<comment type="pathway">
    <text evidence="5">Cofactor metabolism; pyridoxal 5'-phosphate salvage; pyridoxal 5'-phosphate from pyridoxine 5'-phosphate: step 1/1.</text>
</comment>
<protein>
    <recommendedName>
        <fullName evidence="5">Pyridoxine/pyridoxamine 5'-phosphate oxidase</fullName>
        <ecNumber evidence="5">1.4.3.5</ecNumber>
    </recommendedName>
    <alternativeName>
        <fullName evidence="5">PNP/PMP oxidase</fullName>
        <shortName evidence="5">PNPOx</shortName>
    </alternativeName>
    <alternativeName>
        <fullName evidence="5">Pyridoxal 5'-phosphate synthase</fullName>
    </alternativeName>
</protein>
<dbReference type="PROSITE" id="PS01064">
    <property type="entry name" value="PYRIDOX_OXIDASE"/>
    <property type="match status" value="1"/>
</dbReference>
<dbReference type="InterPro" id="IPR000659">
    <property type="entry name" value="Pyridox_Oxase"/>
</dbReference>
<dbReference type="InterPro" id="IPR012349">
    <property type="entry name" value="Split_barrel_FMN-bd"/>
</dbReference>
<feature type="binding site" evidence="5">
    <location>
        <position position="124"/>
    </location>
    <ligand>
        <name>substrate</name>
    </ligand>
</feature>
<comment type="similarity">
    <text evidence="1 5">Belongs to the pyridoxamine 5'-phosphate oxidase family.</text>
</comment>
<feature type="binding site" evidence="5">
    <location>
        <begin position="67"/>
        <end position="68"/>
    </location>
    <ligand>
        <name>FMN</name>
        <dbReference type="ChEBI" id="CHEBI:58210"/>
    </ligand>
</feature>
<dbReference type="PANTHER" id="PTHR10851:SF0">
    <property type="entry name" value="PYRIDOXINE-5'-PHOSPHATE OXIDASE"/>
    <property type="match status" value="1"/>
</dbReference>
<feature type="binding site" evidence="5">
    <location>
        <position position="98"/>
    </location>
    <ligand>
        <name>FMN</name>
        <dbReference type="ChEBI" id="CHEBI:58210"/>
    </ligand>
</feature>
<dbReference type="EMBL" id="BMKC01000003">
    <property type="protein sequence ID" value="GGA85979.1"/>
    <property type="molecule type" value="Genomic_DNA"/>
</dbReference>
<dbReference type="InterPro" id="IPR019576">
    <property type="entry name" value="Pyridoxamine_oxidase_dimer_C"/>
</dbReference>
<dbReference type="Pfam" id="PF10590">
    <property type="entry name" value="PNP_phzG_C"/>
    <property type="match status" value="1"/>
</dbReference>
<keyword evidence="5" id="KW-0664">Pyridoxine biosynthesis</keyword>
<comment type="subunit">
    <text evidence="5">Homodimer.</text>
</comment>
<accession>A0ABQ1HRG8</accession>
<evidence type="ECO:0000313" key="8">
    <source>
        <dbReference type="EMBL" id="GGA85979.1"/>
    </source>
</evidence>
<feature type="binding site" evidence="5">
    <location>
        <position position="178"/>
    </location>
    <ligand>
        <name>FMN</name>
        <dbReference type="ChEBI" id="CHEBI:58210"/>
    </ligand>
</feature>
<feature type="binding site" evidence="5">
    <location>
        <position position="188"/>
    </location>
    <ligand>
        <name>FMN</name>
        <dbReference type="ChEBI" id="CHEBI:58210"/>
    </ligand>
</feature>
<dbReference type="InterPro" id="IPR011576">
    <property type="entry name" value="Pyridox_Oxase_N"/>
</dbReference>
<dbReference type="HAMAP" id="MF_01629">
    <property type="entry name" value="PdxH"/>
    <property type="match status" value="1"/>
</dbReference>
<evidence type="ECO:0000256" key="2">
    <source>
        <dbReference type="ARBA" id="ARBA00022630"/>
    </source>
</evidence>
<comment type="pathway">
    <text evidence="5">Cofactor metabolism; pyridoxal 5'-phosphate salvage; pyridoxal 5'-phosphate from pyridoxamine 5'-phosphate: step 1/1.</text>
</comment>
<feature type="binding site" evidence="5">
    <location>
        <begin position="184"/>
        <end position="186"/>
    </location>
    <ligand>
        <name>substrate</name>
    </ligand>
</feature>
<evidence type="ECO:0000313" key="9">
    <source>
        <dbReference type="Proteomes" id="UP000623419"/>
    </source>
</evidence>
<feature type="binding site" evidence="5">
    <location>
        <position position="57"/>
    </location>
    <ligand>
        <name>substrate</name>
    </ligand>
</feature>
<keyword evidence="2 5" id="KW-0285">Flavoprotein</keyword>
<evidence type="ECO:0000256" key="5">
    <source>
        <dbReference type="HAMAP-Rule" id="MF_01629"/>
    </source>
</evidence>
<dbReference type="RefSeq" id="WP_188665023.1">
    <property type="nucleotide sequence ID" value="NZ_BMKC01000003.1"/>
</dbReference>
<keyword evidence="4 5" id="KW-0560">Oxidoreductase</keyword>
<feature type="binding site" evidence="5">
    <location>
        <position position="73"/>
    </location>
    <ligand>
        <name>FMN</name>
        <dbReference type="ChEBI" id="CHEBI:58210"/>
    </ligand>
</feature>
<comment type="cofactor">
    <cofactor evidence="5">
        <name>FMN</name>
        <dbReference type="ChEBI" id="CHEBI:58210"/>
    </cofactor>
    <text evidence="5">Binds 1 FMN per subunit.</text>
</comment>
<reference evidence="9" key="1">
    <citation type="journal article" date="2019" name="Int. J. Syst. Evol. Microbiol.">
        <title>The Global Catalogue of Microorganisms (GCM) 10K type strain sequencing project: providing services to taxonomists for standard genome sequencing and annotation.</title>
        <authorList>
            <consortium name="The Broad Institute Genomics Platform"/>
            <consortium name="The Broad Institute Genome Sequencing Center for Infectious Disease"/>
            <person name="Wu L."/>
            <person name="Ma J."/>
        </authorList>
    </citation>
    <scope>NUCLEOTIDE SEQUENCE [LARGE SCALE GENOMIC DNA]</scope>
    <source>
        <strain evidence="9">CGMCC 1.15905</strain>
    </source>
</reference>
<organism evidence="8 9">
    <name type="scientific">Arenimonas soli</name>
    <dbReference type="NCBI Taxonomy" id="2269504"/>
    <lineage>
        <taxon>Bacteria</taxon>
        <taxon>Pseudomonadati</taxon>
        <taxon>Pseudomonadota</taxon>
        <taxon>Gammaproteobacteria</taxon>
        <taxon>Lysobacterales</taxon>
        <taxon>Lysobacteraceae</taxon>
        <taxon>Arenimonas</taxon>
    </lineage>
</organism>
<feature type="binding site" evidence="5">
    <location>
        <position position="74"/>
    </location>
    <ligand>
        <name>FMN</name>
        <dbReference type="ChEBI" id="CHEBI:58210"/>
    </ligand>
</feature>
<feature type="binding site" evidence="5">
    <location>
        <position position="120"/>
    </location>
    <ligand>
        <name>substrate</name>
    </ligand>
</feature>
<comment type="function">
    <text evidence="5">Catalyzes the oxidation of either pyridoxine 5'-phosphate (PNP) or pyridoxamine 5'-phosphate (PMP) into pyridoxal 5'-phosphate (PLP).</text>
</comment>
<dbReference type="PANTHER" id="PTHR10851">
    <property type="entry name" value="PYRIDOXINE-5-PHOSPHATE OXIDASE"/>
    <property type="match status" value="1"/>
</dbReference>
<feature type="domain" description="Pyridoxine 5'-phosphate oxidase dimerisation C-terminal" evidence="7">
    <location>
        <begin position="165"/>
        <end position="205"/>
    </location>
</feature>
<evidence type="ECO:0000259" key="7">
    <source>
        <dbReference type="Pfam" id="PF10590"/>
    </source>
</evidence>
<dbReference type="Proteomes" id="UP000623419">
    <property type="component" value="Unassembled WGS sequence"/>
</dbReference>
<gene>
    <name evidence="5 8" type="primary">pdxH</name>
    <name evidence="8" type="ORF">GCM10011521_25580</name>
</gene>
<dbReference type="Pfam" id="PF01243">
    <property type="entry name" value="PNPOx_N"/>
    <property type="match status" value="1"/>
</dbReference>
<sequence>MTDATQTATDPLLAEAMATFTTLLAEATEAGDPEPTAMTLATADAEGRPSARTVLLKAFDGRGFVFYTNFDSRKGQQLTHNPNAALLLLWKTLRDQVQVKVEGTVEPVSLAEADAYFASRPRPSQIGAWASLQSQTMPSRETFEARVAAFEKKFEGGDVPRPPHWSGFRVVPERIEFWYGARYRLHERHHYERIGEAWTKRLLYP</sequence>
<evidence type="ECO:0000256" key="3">
    <source>
        <dbReference type="ARBA" id="ARBA00022643"/>
    </source>
</evidence>
<dbReference type="NCBIfam" id="NF004231">
    <property type="entry name" value="PRK05679.1"/>
    <property type="match status" value="1"/>
</dbReference>
<comment type="caution">
    <text evidence="8">The sequence shown here is derived from an EMBL/GenBank/DDBJ whole genome shotgun (WGS) entry which is preliminary data.</text>
</comment>
<dbReference type="SUPFAM" id="SSF50475">
    <property type="entry name" value="FMN-binding split barrel"/>
    <property type="match status" value="1"/>
</dbReference>
<dbReference type="InterPro" id="IPR019740">
    <property type="entry name" value="Pyridox_Oxase_CS"/>
</dbReference>
<feature type="binding site" evidence="5">
    <location>
        <position position="116"/>
    </location>
    <ligand>
        <name>substrate</name>
    </ligand>
</feature>
<feature type="binding site" evidence="5">
    <location>
        <begin position="52"/>
        <end position="57"/>
    </location>
    <ligand>
        <name>FMN</name>
        <dbReference type="ChEBI" id="CHEBI:58210"/>
    </ligand>
</feature>